<dbReference type="InterPro" id="IPR042095">
    <property type="entry name" value="SUMF_sf"/>
</dbReference>
<keyword evidence="5" id="KW-1185">Reference proteome</keyword>
<proteinExistence type="predicted"/>
<dbReference type="InterPro" id="IPR005532">
    <property type="entry name" value="SUMF_dom"/>
</dbReference>
<feature type="chain" id="PRO_5037289208" evidence="2">
    <location>
        <begin position="23"/>
        <end position="406"/>
    </location>
</feature>
<name>A0A934R8M3_9BACT</name>
<evidence type="ECO:0000313" key="4">
    <source>
        <dbReference type="EMBL" id="MBK1818327.1"/>
    </source>
</evidence>
<keyword evidence="2" id="KW-0732">Signal</keyword>
<protein>
    <submittedName>
        <fullName evidence="4">SUMF1/EgtB/PvdO family nonheme iron enzyme</fullName>
    </submittedName>
</protein>
<feature type="signal peptide" evidence="2">
    <location>
        <begin position="1"/>
        <end position="22"/>
    </location>
</feature>
<dbReference type="SUPFAM" id="SSF56436">
    <property type="entry name" value="C-type lectin-like"/>
    <property type="match status" value="1"/>
</dbReference>
<dbReference type="PANTHER" id="PTHR23150:SF19">
    <property type="entry name" value="FORMYLGLYCINE-GENERATING ENZYME"/>
    <property type="match status" value="1"/>
</dbReference>
<dbReference type="InterPro" id="IPR016187">
    <property type="entry name" value="CTDL_fold"/>
</dbReference>
<dbReference type="Pfam" id="PF03781">
    <property type="entry name" value="FGE-sulfatase"/>
    <property type="match status" value="1"/>
</dbReference>
<evidence type="ECO:0000259" key="3">
    <source>
        <dbReference type="Pfam" id="PF03781"/>
    </source>
</evidence>
<sequence>MKSTFRFLRPFAGILAVQTAFAAIPEVTNVTAVQRADTKFVDITYNVADADGDKLKVRVEISDNAGTVYSVPAFSFTGAIGDAVTPGNGKTITWNAGEDWDGEYSEQMRVKVIATDTKGFPGLEWGNEVPPGGFLMGQDGGAEGSGPSRHVNIPWSLWMSKYEITNGQYCEFLNMALAAGKVTRAGTTTYVRAIPIGGWTEVGLSTLILIGDTRDIRWNVNNFEVVGGKTNFPVSVTWYGALAFALQYGYDLPTDAEWEKAARGPDHDDQGEHWAYPWGNSISGGYANYANSGDPMADGRTPVGYYNGNQIPFGPDTKNAFGLYDLAGNLSEWTRTAPTDLEFYNQVEWLGSSNHSLTNSSGRITRGGNSSSQSTNNNLKIYYREQMDRNAADSLIGFRVVRRSNP</sequence>
<evidence type="ECO:0000256" key="1">
    <source>
        <dbReference type="SAM" id="MobiDB-lite"/>
    </source>
</evidence>
<feature type="domain" description="Sulfatase-modifying factor enzyme-like" evidence="3">
    <location>
        <begin position="129"/>
        <end position="402"/>
    </location>
</feature>
<reference evidence="4" key="1">
    <citation type="submission" date="2021-01" db="EMBL/GenBank/DDBJ databases">
        <title>Modified the classification status of verrucomicrobia.</title>
        <authorList>
            <person name="Feng X."/>
        </authorList>
    </citation>
    <scope>NUCLEOTIDE SEQUENCE</scope>
    <source>
        <strain evidence="4">JCM 18052</strain>
    </source>
</reference>
<evidence type="ECO:0000313" key="5">
    <source>
        <dbReference type="Proteomes" id="UP000600139"/>
    </source>
</evidence>
<dbReference type="Proteomes" id="UP000600139">
    <property type="component" value="Unassembled WGS sequence"/>
</dbReference>
<feature type="region of interest" description="Disordered" evidence="1">
    <location>
        <begin position="355"/>
        <end position="376"/>
    </location>
</feature>
<evidence type="ECO:0000256" key="2">
    <source>
        <dbReference type="SAM" id="SignalP"/>
    </source>
</evidence>
<dbReference type="PANTHER" id="PTHR23150">
    <property type="entry name" value="SULFATASE MODIFYING FACTOR 1, 2"/>
    <property type="match status" value="1"/>
</dbReference>
<dbReference type="GO" id="GO:0120147">
    <property type="term" value="F:formylglycine-generating oxidase activity"/>
    <property type="evidence" value="ECO:0007669"/>
    <property type="project" value="TreeGrafter"/>
</dbReference>
<dbReference type="InterPro" id="IPR051043">
    <property type="entry name" value="Sulfatase_Mod_Factor_Kinase"/>
</dbReference>
<comment type="caution">
    <text evidence="4">The sequence shown here is derived from an EMBL/GenBank/DDBJ whole genome shotgun (WGS) entry which is preliminary data.</text>
</comment>
<dbReference type="EMBL" id="JAENIK010000013">
    <property type="protein sequence ID" value="MBK1818327.1"/>
    <property type="molecule type" value="Genomic_DNA"/>
</dbReference>
<accession>A0A934R8M3</accession>
<organism evidence="4 5">
    <name type="scientific">Luteolibacter yonseiensis</name>
    <dbReference type="NCBI Taxonomy" id="1144680"/>
    <lineage>
        <taxon>Bacteria</taxon>
        <taxon>Pseudomonadati</taxon>
        <taxon>Verrucomicrobiota</taxon>
        <taxon>Verrucomicrobiia</taxon>
        <taxon>Verrucomicrobiales</taxon>
        <taxon>Verrucomicrobiaceae</taxon>
        <taxon>Luteolibacter</taxon>
    </lineage>
</organism>
<dbReference type="Gene3D" id="3.90.1580.10">
    <property type="entry name" value="paralog of FGE (formylglycine-generating enzyme)"/>
    <property type="match status" value="1"/>
</dbReference>
<gene>
    <name evidence="4" type="ORF">JIN84_22090</name>
</gene>
<dbReference type="RefSeq" id="WP_200353274.1">
    <property type="nucleotide sequence ID" value="NZ_BAABHZ010000002.1"/>
</dbReference>
<dbReference type="AlphaFoldDB" id="A0A934R8M3"/>